<reference evidence="2" key="2">
    <citation type="submission" date="2022-01" db="EMBL/GenBank/DDBJ databases">
        <authorList>
            <person name="Yamashiro T."/>
            <person name="Shiraishi A."/>
            <person name="Satake H."/>
            <person name="Nakayama K."/>
        </authorList>
    </citation>
    <scope>NUCLEOTIDE SEQUENCE</scope>
</reference>
<dbReference type="Proteomes" id="UP001151760">
    <property type="component" value="Unassembled WGS sequence"/>
</dbReference>
<name>A0ABQ4XX89_9ASTR</name>
<keyword evidence="3" id="KW-1185">Reference proteome</keyword>
<evidence type="ECO:0000313" key="3">
    <source>
        <dbReference type="Proteomes" id="UP001151760"/>
    </source>
</evidence>
<protein>
    <recommendedName>
        <fullName evidence="4">Reverse transcriptase domain-containing protein</fullName>
    </recommendedName>
</protein>
<comment type="caution">
    <text evidence="2">The sequence shown here is derived from an EMBL/GenBank/DDBJ whole genome shotgun (WGS) entry which is preliminary data.</text>
</comment>
<evidence type="ECO:0000313" key="2">
    <source>
        <dbReference type="EMBL" id="GJS70039.1"/>
    </source>
</evidence>
<proteinExistence type="predicted"/>
<evidence type="ECO:0008006" key="4">
    <source>
        <dbReference type="Google" id="ProtNLM"/>
    </source>
</evidence>
<organism evidence="2 3">
    <name type="scientific">Tanacetum coccineum</name>
    <dbReference type="NCBI Taxonomy" id="301880"/>
    <lineage>
        <taxon>Eukaryota</taxon>
        <taxon>Viridiplantae</taxon>
        <taxon>Streptophyta</taxon>
        <taxon>Embryophyta</taxon>
        <taxon>Tracheophyta</taxon>
        <taxon>Spermatophyta</taxon>
        <taxon>Magnoliopsida</taxon>
        <taxon>eudicotyledons</taxon>
        <taxon>Gunneridae</taxon>
        <taxon>Pentapetalae</taxon>
        <taxon>asterids</taxon>
        <taxon>campanulids</taxon>
        <taxon>Asterales</taxon>
        <taxon>Asteraceae</taxon>
        <taxon>Asteroideae</taxon>
        <taxon>Anthemideae</taxon>
        <taxon>Anthemidinae</taxon>
        <taxon>Tanacetum</taxon>
    </lineage>
</organism>
<feature type="compositionally biased region" description="Basic and acidic residues" evidence="1">
    <location>
        <begin position="9"/>
        <end position="29"/>
    </location>
</feature>
<reference evidence="2" key="1">
    <citation type="journal article" date="2022" name="Int. J. Mol. Sci.">
        <title>Draft Genome of Tanacetum Coccineum: Genomic Comparison of Closely Related Tanacetum-Family Plants.</title>
        <authorList>
            <person name="Yamashiro T."/>
            <person name="Shiraishi A."/>
            <person name="Nakayama K."/>
            <person name="Satake H."/>
        </authorList>
    </citation>
    <scope>NUCLEOTIDE SEQUENCE</scope>
</reference>
<feature type="region of interest" description="Disordered" evidence="1">
    <location>
        <begin position="1"/>
        <end position="36"/>
    </location>
</feature>
<accession>A0ABQ4XX89</accession>
<evidence type="ECO:0000256" key="1">
    <source>
        <dbReference type="SAM" id="MobiDB-lite"/>
    </source>
</evidence>
<dbReference type="EMBL" id="BQNB010009905">
    <property type="protein sequence ID" value="GJS70039.1"/>
    <property type="molecule type" value="Genomic_DNA"/>
</dbReference>
<sequence length="230" mass="25464">MRGGGGEGGAREWRRGEGEGWGRGRERGGVEGGIPTHYPYDNCQNIRLILFSIHGDDGNPSDAQHQTSSGRFPDKARSLMFLWAEIGESSLTGPELVLDTTDKVVLIKEKLKAARDRQKSCADNRRKPLEFEVGDRVMLKVSPWKGVIRFGKKRFLTSLLDDGRGSGSWMFLFVWSGYAAMRTLLWAGKVDPTIMLGSCAEGSPFKPSLFDSTLVSESPLYVGIRVHKAE</sequence>
<gene>
    <name evidence="2" type="ORF">Tco_0702880</name>
</gene>